<evidence type="ECO:0000313" key="5">
    <source>
        <dbReference type="Proteomes" id="UP000663870"/>
    </source>
</evidence>
<dbReference type="PANTHER" id="PTHR13800">
    <property type="entry name" value="TRANSIENT RECEPTOR POTENTIAL CATION CHANNEL, SUBFAMILY M, MEMBER 6"/>
    <property type="match status" value="1"/>
</dbReference>
<dbReference type="EMBL" id="CAJNOL010007576">
    <property type="protein sequence ID" value="CAF1629526.1"/>
    <property type="molecule type" value="Genomic_DNA"/>
</dbReference>
<keyword evidence="1" id="KW-1133">Transmembrane helix</keyword>
<gene>
    <name evidence="3" type="ORF">JXQ802_LOCUS51612</name>
    <name evidence="2" type="ORF">PYM288_LOCUS35366</name>
</gene>
<evidence type="ECO:0000256" key="1">
    <source>
        <dbReference type="SAM" id="Phobius"/>
    </source>
</evidence>
<keyword evidence="5" id="KW-1185">Reference proteome</keyword>
<dbReference type="PANTHER" id="PTHR13800:SF1">
    <property type="entry name" value="TRANSIENT RECEPTOR POTENTIAL CATION CHANNEL TRPM"/>
    <property type="match status" value="1"/>
</dbReference>
<dbReference type="Proteomes" id="UP000663854">
    <property type="component" value="Unassembled WGS sequence"/>
</dbReference>
<comment type="caution">
    <text evidence="2">The sequence shown here is derived from an EMBL/GenBank/DDBJ whole genome shotgun (WGS) entry which is preliminary data.</text>
</comment>
<reference evidence="2" key="1">
    <citation type="submission" date="2021-02" db="EMBL/GenBank/DDBJ databases">
        <authorList>
            <person name="Nowell W R."/>
        </authorList>
    </citation>
    <scope>NUCLEOTIDE SEQUENCE</scope>
</reference>
<dbReference type="EMBL" id="CAJNOH010006040">
    <property type="protein sequence ID" value="CAF1418610.1"/>
    <property type="molecule type" value="Genomic_DNA"/>
</dbReference>
<dbReference type="GO" id="GO:0005261">
    <property type="term" value="F:monoatomic cation channel activity"/>
    <property type="evidence" value="ECO:0007669"/>
    <property type="project" value="TreeGrafter"/>
</dbReference>
<organism evidence="2 4">
    <name type="scientific">Rotaria sordida</name>
    <dbReference type="NCBI Taxonomy" id="392033"/>
    <lineage>
        <taxon>Eukaryota</taxon>
        <taxon>Metazoa</taxon>
        <taxon>Spiralia</taxon>
        <taxon>Gnathifera</taxon>
        <taxon>Rotifera</taxon>
        <taxon>Eurotatoria</taxon>
        <taxon>Bdelloidea</taxon>
        <taxon>Philodinida</taxon>
        <taxon>Philodinidae</taxon>
        <taxon>Rotaria</taxon>
    </lineage>
</organism>
<evidence type="ECO:0000313" key="2">
    <source>
        <dbReference type="EMBL" id="CAF1418610.1"/>
    </source>
</evidence>
<protein>
    <recommendedName>
        <fullName evidence="6">Ion transport domain-containing protein</fullName>
    </recommendedName>
</protein>
<proteinExistence type="predicted"/>
<feature type="transmembrane region" description="Helical" evidence="1">
    <location>
        <begin position="60"/>
        <end position="81"/>
    </location>
</feature>
<dbReference type="Proteomes" id="UP000663870">
    <property type="component" value="Unassembled WGS sequence"/>
</dbReference>
<keyword evidence="1" id="KW-0812">Transmembrane</keyword>
<dbReference type="AlphaFoldDB" id="A0A815M255"/>
<dbReference type="GO" id="GO:0005886">
    <property type="term" value="C:plasma membrane"/>
    <property type="evidence" value="ECO:0007669"/>
    <property type="project" value="TreeGrafter"/>
</dbReference>
<name>A0A815M255_9BILA</name>
<evidence type="ECO:0008006" key="6">
    <source>
        <dbReference type="Google" id="ProtNLM"/>
    </source>
</evidence>
<evidence type="ECO:0000313" key="4">
    <source>
        <dbReference type="Proteomes" id="UP000663854"/>
    </source>
</evidence>
<accession>A0A815M255</accession>
<keyword evidence="1" id="KW-0472">Membrane</keyword>
<evidence type="ECO:0000313" key="3">
    <source>
        <dbReference type="EMBL" id="CAF1629526.1"/>
    </source>
</evidence>
<dbReference type="GO" id="GO:0030001">
    <property type="term" value="P:metal ion transport"/>
    <property type="evidence" value="ECO:0007669"/>
    <property type="project" value="TreeGrafter"/>
</dbReference>
<sequence>MGLDFRYGSYNESLLSTARIIWAFDLELWYLRSLEFVIVLKSLGPKLFMLKNMLRDLFAFIYMIFIAIAAYGVVSRALIFYKQAPFTGREIQCCLIDVKKKH</sequence>
<dbReference type="InterPro" id="IPR050927">
    <property type="entry name" value="TRPM"/>
</dbReference>